<evidence type="ECO:0000313" key="1">
    <source>
        <dbReference type="EMBL" id="GBG11884.1"/>
    </source>
</evidence>
<name>A0A2R5F671_9BACL</name>
<accession>A0A2R5F671</accession>
<dbReference type="EMBL" id="BDQX01000447">
    <property type="protein sequence ID" value="GBG11884.1"/>
    <property type="molecule type" value="Genomic_DNA"/>
</dbReference>
<sequence>GNRRDRLVYDFSQENIDAICSMRSNNPRIPHLSKVAGVFKDGMTNKFLEQHSYAISSEEKKKMEAVITIYKTIHAESEDESVDLEIILQSIKEPMLVIDDYYQSILERIGGSTQ</sequence>
<feature type="non-terminal residue" evidence="1">
    <location>
        <position position="1"/>
    </location>
</feature>
<dbReference type="Proteomes" id="UP000245202">
    <property type="component" value="Unassembled WGS sequence"/>
</dbReference>
<comment type="caution">
    <text evidence="1">The sequence shown here is derived from an EMBL/GenBank/DDBJ whole genome shotgun (WGS) entry which is preliminary data.</text>
</comment>
<dbReference type="AlphaFoldDB" id="A0A2R5F671"/>
<reference evidence="1 2" key="1">
    <citation type="submission" date="2017-08" db="EMBL/GenBank/DDBJ databases">
        <title>Substantial Increase in Enzyme Production by Combined Drug-Resistance Mutations in Paenibacillus agaridevorans.</title>
        <authorList>
            <person name="Tanaka Y."/>
            <person name="Funane K."/>
            <person name="Hosaka T."/>
            <person name="Shiwa Y."/>
            <person name="Fujita N."/>
            <person name="Miyazaki T."/>
            <person name="Yoshikawa H."/>
            <person name="Murakami K."/>
            <person name="Kasahara K."/>
            <person name="Inaoka T."/>
            <person name="Hiraga Y."/>
            <person name="Ochi K."/>
        </authorList>
    </citation>
    <scope>NUCLEOTIDE SEQUENCE [LARGE SCALE GENOMIC DNA]</scope>
    <source>
        <strain evidence="1 2">T-3040</strain>
    </source>
</reference>
<keyword evidence="2" id="KW-1185">Reference proteome</keyword>
<organism evidence="1 2">
    <name type="scientific">Paenibacillus agaridevorans</name>
    <dbReference type="NCBI Taxonomy" id="171404"/>
    <lineage>
        <taxon>Bacteria</taxon>
        <taxon>Bacillati</taxon>
        <taxon>Bacillota</taxon>
        <taxon>Bacilli</taxon>
        <taxon>Bacillales</taxon>
        <taxon>Paenibacillaceae</taxon>
        <taxon>Paenibacillus</taxon>
    </lineage>
</organism>
<evidence type="ECO:0000313" key="2">
    <source>
        <dbReference type="Proteomes" id="UP000245202"/>
    </source>
</evidence>
<proteinExistence type="predicted"/>
<gene>
    <name evidence="1" type="ORF">PAT3040_06738</name>
</gene>
<protein>
    <submittedName>
        <fullName evidence="1">Uncharacterized protein</fullName>
    </submittedName>
</protein>